<dbReference type="AlphaFoldDB" id="A0A369K8U6"/>
<dbReference type="EMBL" id="LUEZ02000009">
    <property type="protein sequence ID" value="RDB29880.1"/>
    <property type="molecule type" value="Genomic_DNA"/>
</dbReference>
<proteinExistence type="predicted"/>
<accession>A0A369K8U6</accession>
<comment type="caution">
    <text evidence="2">The sequence shown here is derived from an EMBL/GenBank/DDBJ whole genome shotgun (WGS) entry which is preliminary data.</text>
</comment>
<name>A0A369K8U6_HYPMA</name>
<feature type="region of interest" description="Disordered" evidence="1">
    <location>
        <begin position="1"/>
        <end position="32"/>
    </location>
</feature>
<keyword evidence="3" id="KW-1185">Reference proteome</keyword>
<evidence type="ECO:0000256" key="1">
    <source>
        <dbReference type="SAM" id="MobiDB-lite"/>
    </source>
</evidence>
<dbReference type="InParanoid" id="A0A369K8U6"/>
<sequence length="143" mass="16157">MSRATESGFPPDSPFVDYNPPRPTDNPPRDRRIGGYVMPHETVQKWAARLLGFEKLTRDQTVSATLIINERIRKYGVRIWNIGEEVGHYCMLITQAAPFKGHLDMPASEIPQFIPGELEEKARNFLLASGVAAEDLTFETWLG</sequence>
<reference evidence="2" key="1">
    <citation type="submission" date="2018-04" db="EMBL/GenBank/DDBJ databases">
        <title>Whole genome sequencing of Hypsizygus marmoreus.</title>
        <authorList>
            <person name="Choi I.-G."/>
            <person name="Min B."/>
            <person name="Kim J.-G."/>
            <person name="Kim S."/>
            <person name="Oh Y.-L."/>
            <person name="Kong W.-S."/>
            <person name="Park H."/>
            <person name="Jeong J."/>
            <person name="Song E.-S."/>
        </authorList>
    </citation>
    <scope>NUCLEOTIDE SEQUENCE [LARGE SCALE GENOMIC DNA]</scope>
    <source>
        <strain evidence="2">51987-8</strain>
    </source>
</reference>
<evidence type="ECO:0000313" key="2">
    <source>
        <dbReference type="EMBL" id="RDB29880.1"/>
    </source>
</evidence>
<gene>
    <name evidence="2" type="ORF">Hypma_014010</name>
</gene>
<evidence type="ECO:0000313" key="3">
    <source>
        <dbReference type="Proteomes" id="UP000076154"/>
    </source>
</evidence>
<dbReference type="Proteomes" id="UP000076154">
    <property type="component" value="Unassembled WGS sequence"/>
</dbReference>
<protein>
    <submittedName>
        <fullName evidence="2">Uncharacterized protein</fullName>
    </submittedName>
</protein>
<dbReference type="OrthoDB" id="3227112at2759"/>
<organism evidence="2 3">
    <name type="scientific">Hypsizygus marmoreus</name>
    <name type="common">White beech mushroom</name>
    <name type="synonym">Agaricus marmoreus</name>
    <dbReference type="NCBI Taxonomy" id="39966"/>
    <lineage>
        <taxon>Eukaryota</taxon>
        <taxon>Fungi</taxon>
        <taxon>Dikarya</taxon>
        <taxon>Basidiomycota</taxon>
        <taxon>Agaricomycotina</taxon>
        <taxon>Agaricomycetes</taxon>
        <taxon>Agaricomycetidae</taxon>
        <taxon>Agaricales</taxon>
        <taxon>Tricholomatineae</taxon>
        <taxon>Lyophyllaceae</taxon>
        <taxon>Hypsizygus</taxon>
    </lineage>
</organism>